<comment type="similarity">
    <text evidence="2 7">Belongs to the major facilitator superfamily. Sugar transporter (TC 2.A.1.1) family.</text>
</comment>
<keyword evidence="11" id="KW-1185">Reference proteome</keyword>
<evidence type="ECO:0000256" key="3">
    <source>
        <dbReference type="ARBA" id="ARBA00022448"/>
    </source>
</evidence>
<feature type="transmembrane region" description="Helical" evidence="8">
    <location>
        <begin position="341"/>
        <end position="360"/>
    </location>
</feature>
<feature type="domain" description="Major facilitator superfamily (MFS) profile" evidence="9">
    <location>
        <begin position="27"/>
        <end position="477"/>
    </location>
</feature>
<reference evidence="10 11" key="1">
    <citation type="submission" date="2020-12" db="EMBL/GenBank/DDBJ databases">
        <title>Metabolic potential, ecology and presence of endohyphal bacteria is reflected in genomic diversity of Mucoromycotina.</title>
        <authorList>
            <person name="Muszewska A."/>
            <person name="Okrasinska A."/>
            <person name="Steczkiewicz K."/>
            <person name="Drgas O."/>
            <person name="Orlowska M."/>
            <person name="Perlinska-Lenart U."/>
            <person name="Aleksandrzak-Piekarczyk T."/>
            <person name="Szatraj K."/>
            <person name="Zielenkiewicz U."/>
            <person name="Pilsyk S."/>
            <person name="Malc E."/>
            <person name="Mieczkowski P."/>
            <person name="Kruszewska J.S."/>
            <person name="Biernat P."/>
            <person name="Pawlowska J."/>
        </authorList>
    </citation>
    <scope>NUCLEOTIDE SEQUENCE [LARGE SCALE GENOMIC DNA]</scope>
    <source>
        <strain evidence="10 11">CBS 142.35</strain>
    </source>
</reference>
<feature type="transmembrane region" description="Helical" evidence="8">
    <location>
        <begin position="99"/>
        <end position="119"/>
    </location>
</feature>
<name>A0A8H7VES3_9FUNG</name>
<dbReference type="Gene3D" id="1.20.1250.20">
    <property type="entry name" value="MFS general substrate transporter like domains"/>
    <property type="match status" value="1"/>
</dbReference>
<dbReference type="PANTHER" id="PTHR48022:SF2">
    <property type="entry name" value="PLASTIDIC GLUCOSE TRANSPORTER 4"/>
    <property type="match status" value="1"/>
</dbReference>
<dbReference type="EMBL" id="JAEPRB010000143">
    <property type="protein sequence ID" value="KAG2220356.1"/>
    <property type="molecule type" value="Genomic_DNA"/>
</dbReference>
<evidence type="ECO:0000259" key="9">
    <source>
        <dbReference type="PROSITE" id="PS50850"/>
    </source>
</evidence>
<evidence type="ECO:0000256" key="7">
    <source>
        <dbReference type="RuleBase" id="RU003346"/>
    </source>
</evidence>
<evidence type="ECO:0000256" key="2">
    <source>
        <dbReference type="ARBA" id="ARBA00010992"/>
    </source>
</evidence>
<dbReference type="PANTHER" id="PTHR48022">
    <property type="entry name" value="PLASTIDIC GLUCOSE TRANSPORTER 4"/>
    <property type="match status" value="1"/>
</dbReference>
<dbReference type="PROSITE" id="PS00216">
    <property type="entry name" value="SUGAR_TRANSPORT_1"/>
    <property type="match status" value="1"/>
</dbReference>
<evidence type="ECO:0000256" key="5">
    <source>
        <dbReference type="ARBA" id="ARBA00022989"/>
    </source>
</evidence>
<dbReference type="Proteomes" id="UP000646827">
    <property type="component" value="Unassembled WGS sequence"/>
</dbReference>
<feature type="transmembrane region" description="Helical" evidence="8">
    <location>
        <begin position="154"/>
        <end position="174"/>
    </location>
</feature>
<dbReference type="NCBIfam" id="TIGR00879">
    <property type="entry name" value="SP"/>
    <property type="match status" value="1"/>
</dbReference>
<dbReference type="InterPro" id="IPR003663">
    <property type="entry name" value="Sugar/inositol_transpt"/>
</dbReference>
<dbReference type="FunFam" id="1.20.1250.20:FF:000026">
    <property type="entry name" value="MFS quinate transporter QutD"/>
    <property type="match status" value="1"/>
</dbReference>
<keyword evidence="5 8" id="KW-1133">Transmembrane helix</keyword>
<feature type="transmembrane region" description="Helical" evidence="8">
    <location>
        <begin position="388"/>
        <end position="412"/>
    </location>
</feature>
<dbReference type="PRINTS" id="PR00171">
    <property type="entry name" value="SUGRTRNSPORT"/>
</dbReference>
<organism evidence="10 11">
    <name type="scientific">Circinella minor</name>
    <dbReference type="NCBI Taxonomy" id="1195481"/>
    <lineage>
        <taxon>Eukaryota</taxon>
        <taxon>Fungi</taxon>
        <taxon>Fungi incertae sedis</taxon>
        <taxon>Mucoromycota</taxon>
        <taxon>Mucoromycotina</taxon>
        <taxon>Mucoromycetes</taxon>
        <taxon>Mucorales</taxon>
        <taxon>Lichtheimiaceae</taxon>
        <taxon>Circinella</taxon>
    </lineage>
</organism>
<accession>A0A8H7VES3</accession>
<dbReference type="GO" id="GO:0016020">
    <property type="term" value="C:membrane"/>
    <property type="evidence" value="ECO:0007669"/>
    <property type="project" value="UniProtKB-SubCell"/>
</dbReference>
<gene>
    <name evidence="10" type="ORF">INT45_010742</name>
</gene>
<dbReference type="InterPro" id="IPR005829">
    <property type="entry name" value="Sugar_transporter_CS"/>
</dbReference>
<comment type="caution">
    <text evidence="10">The sequence shown here is derived from an EMBL/GenBank/DDBJ whole genome shotgun (WGS) entry which is preliminary data.</text>
</comment>
<keyword evidence="6 8" id="KW-0472">Membrane</keyword>
<feature type="transmembrane region" description="Helical" evidence="8">
    <location>
        <begin position="125"/>
        <end position="142"/>
    </location>
</feature>
<sequence>MAPIIAVREAKGDPNIKSDAGAILYLNTAFAALGGFLFGYDFGVTSSVMVMEPFQEYFAPLTPGLRGALNSLMGTGAVIGCIIAGWMSDRWGRRDSIAISSLVFIVGGVLQTASVHISMQLVGRFVSGLSVGACSVLSPMYNAELAPKEIRGRLVGFQQLMINTGLLLSGWIGFGTNYITTDWSWRIPYLVQVAPAILLCFAPFVLPRSPRWLVEQGRIEEAHTVLAKIHGKNDFDHPYVLMELQEIKDNVELENNIAVSNYWAMLKDKANSRVLWVGCSIALFQQLTGANVIMYYAPLMFKQAGLDGNMSLLANGINYIVMVLFCLPGMWLVDKIGRVKLMVIGSTGMCVGFILMAALYGGCGYTEYSEAELMNVVNMSENPQAANAVIAFIFIFVAFYGTTWAPVAWIYIAEIFPLRIRSKGFAFASALLWCANILVGQVTPVLMDAITWGTYLIYAVIGIIMLIWVILFAPEPKGMSLEEMEVVFHGPVIVTKLDYASYLEAHRDEIERKRAEVAAAAAGHKVNAGSFTEKAEDKA</sequence>
<evidence type="ECO:0000313" key="11">
    <source>
        <dbReference type="Proteomes" id="UP000646827"/>
    </source>
</evidence>
<evidence type="ECO:0000256" key="8">
    <source>
        <dbReference type="SAM" id="Phobius"/>
    </source>
</evidence>
<feature type="transmembrane region" description="Helical" evidence="8">
    <location>
        <begin position="424"/>
        <end position="443"/>
    </location>
</feature>
<feature type="transmembrane region" description="Helical" evidence="8">
    <location>
        <begin position="186"/>
        <end position="206"/>
    </location>
</feature>
<feature type="transmembrane region" description="Helical" evidence="8">
    <location>
        <begin position="68"/>
        <end position="87"/>
    </location>
</feature>
<feature type="transmembrane region" description="Helical" evidence="8">
    <location>
        <begin position="21"/>
        <end position="40"/>
    </location>
</feature>
<dbReference type="Pfam" id="PF00083">
    <property type="entry name" value="Sugar_tr"/>
    <property type="match status" value="1"/>
</dbReference>
<dbReference type="GO" id="GO:0005351">
    <property type="term" value="F:carbohydrate:proton symporter activity"/>
    <property type="evidence" value="ECO:0007669"/>
    <property type="project" value="TreeGrafter"/>
</dbReference>
<protein>
    <recommendedName>
        <fullName evidence="9">Major facilitator superfamily (MFS) profile domain-containing protein</fullName>
    </recommendedName>
</protein>
<feature type="transmembrane region" description="Helical" evidence="8">
    <location>
        <begin position="455"/>
        <end position="474"/>
    </location>
</feature>
<dbReference type="InterPro" id="IPR020846">
    <property type="entry name" value="MFS_dom"/>
</dbReference>
<dbReference type="InterPro" id="IPR036259">
    <property type="entry name" value="MFS_trans_sf"/>
</dbReference>
<evidence type="ECO:0000256" key="4">
    <source>
        <dbReference type="ARBA" id="ARBA00022692"/>
    </source>
</evidence>
<proteinExistence type="inferred from homology"/>
<evidence type="ECO:0000256" key="6">
    <source>
        <dbReference type="ARBA" id="ARBA00023136"/>
    </source>
</evidence>
<dbReference type="PROSITE" id="PS50850">
    <property type="entry name" value="MFS"/>
    <property type="match status" value="1"/>
</dbReference>
<dbReference type="OrthoDB" id="4142200at2759"/>
<comment type="subcellular location">
    <subcellularLocation>
        <location evidence="1">Membrane</location>
        <topology evidence="1">Multi-pass membrane protein</topology>
    </subcellularLocation>
</comment>
<dbReference type="InterPro" id="IPR050360">
    <property type="entry name" value="MFS_Sugar_Transporters"/>
</dbReference>
<evidence type="ECO:0000256" key="1">
    <source>
        <dbReference type="ARBA" id="ARBA00004141"/>
    </source>
</evidence>
<dbReference type="SUPFAM" id="SSF103473">
    <property type="entry name" value="MFS general substrate transporter"/>
    <property type="match status" value="1"/>
</dbReference>
<feature type="transmembrane region" description="Helical" evidence="8">
    <location>
        <begin position="274"/>
        <end position="297"/>
    </location>
</feature>
<keyword evidence="3 7" id="KW-0813">Transport</keyword>
<keyword evidence="4 8" id="KW-0812">Transmembrane</keyword>
<dbReference type="PROSITE" id="PS00217">
    <property type="entry name" value="SUGAR_TRANSPORT_2"/>
    <property type="match status" value="1"/>
</dbReference>
<feature type="transmembrane region" description="Helical" evidence="8">
    <location>
        <begin position="317"/>
        <end position="334"/>
    </location>
</feature>
<dbReference type="AlphaFoldDB" id="A0A8H7VES3"/>
<evidence type="ECO:0000313" key="10">
    <source>
        <dbReference type="EMBL" id="KAG2220356.1"/>
    </source>
</evidence>
<dbReference type="InterPro" id="IPR005828">
    <property type="entry name" value="MFS_sugar_transport-like"/>
</dbReference>